<dbReference type="Gene3D" id="1.10.10.250">
    <property type="entry name" value="Ribosomal protein L11, C-terminal domain"/>
    <property type="match status" value="1"/>
</dbReference>
<accession>A0A1G2M4N7</accession>
<dbReference type="Pfam" id="PF03946">
    <property type="entry name" value="Ribosomal_L11_N"/>
    <property type="match status" value="1"/>
</dbReference>
<dbReference type="NCBIfam" id="TIGR01632">
    <property type="entry name" value="L11_bact"/>
    <property type="match status" value="1"/>
</dbReference>
<dbReference type="Gene3D" id="3.30.1550.10">
    <property type="entry name" value="Ribosomal protein L11/L12, N-terminal domain"/>
    <property type="match status" value="1"/>
</dbReference>
<feature type="domain" description="Large ribosomal subunit protein uL11 N-terminal" evidence="11">
    <location>
        <begin position="9"/>
        <end position="66"/>
    </location>
</feature>
<comment type="caution">
    <text evidence="12">The sequence shown here is derived from an EMBL/GenBank/DDBJ whole genome shotgun (WGS) entry which is preliminary data.</text>
</comment>
<proteinExistence type="inferred from homology"/>
<dbReference type="GO" id="GO:0070180">
    <property type="term" value="F:large ribosomal subunit rRNA binding"/>
    <property type="evidence" value="ECO:0007669"/>
    <property type="project" value="UniProtKB-UniRule"/>
</dbReference>
<evidence type="ECO:0000256" key="1">
    <source>
        <dbReference type="ARBA" id="ARBA00010537"/>
    </source>
</evidence>
<dbReference type="EMBL" id="MHRF01000001">
    <property type="protein sequence ID" value="OHA18773.1"/>
    <property type="molecule type" value="Genomic_DNA"/>
</dbReference>
<dbReference type="SUPFAM" id="SSF46906">
    <property type="entry name" value="Ribosomal protein L11, C-terminal domain"/>
    <property type="match status" value="1"/>
</dbReference>
<evidence type="ECO:0000256" key="8">
    <source>
        <dbReference type="RuleBase" id="RU003978"/>
    </source>
</evidence>
<dbReference type="STRING" id="1802301.A2664_04675"/>
<comment type="function">
    <text evidence="7 9">Forms part of the ribosomal stalk which helps the ribosome interact with GTP-bound translation factors.</text>
</comment>
<evidence type="ECO:0000313" key="12">
    <source>
        <dbReference type="EMBL" id="OHA18773.1"/>
    </source>
</evidence>
<comment type="PTM">
    <text evidence="7 9">One or more lysine residues are methylated.</text>
</comment>
<evidence type="ECO:0000259" key="11">
    <source>
        <dbReference type="Pfam" id="PF03946"/>
    </source>
</evidence>
<dbReference type="PANTHER" id="PTHR11661">
    <property type="entry name" value="60S RIBOSOMAL PROTEIN L12"/>
    <property type="match status" value="1"/>
</dbReference>
<keyword evidence="5 7" id="KW-0689">Ribosomal protein</keyword>
<dbReference type="HAMAP" id="MF_00736">
    <property type="entry name" value="Ribosomal_uL11"/>
    <property type="match status" value="1"/>
</dbReference>
<dbReference type="InterPro" id="IPR020783">
    <property type="entry name" value="Ribosomal_uL11_C"/>
</dbReference>
<sequence>MAKKIVRRLKLTIEGGKANPAPPIGPALGQAKVNIGEFVTRFNEGTKEMRGELVPVEITVYEDKTFGLVFKTPPATNLILKAAGVEKGAGKSAQQKAGSITKAQLKAIAEKKLKDLNANDVAAAMKIIEGSARSLGIDVK</sequence>
<dbReference type="Proteomes" id="UP000178873">
    <property type="component" value="Unassembled WGS sequence"/>
</dbReference>
<dbReference type="GO" id="GO:0006412">
    <property type="term" value="P:translation"/>
    <property type="evidence" value="ECO:0007669"/>
    <property type="project" value="UniProtKB-UniRule"/>
</dbReference>
<evidence type="ECO:0000256" key="4">
    <source>
        <dbReference type="ARBA" id="ARBA00022884"/>
    </source>
</evidence>
<dbReference type="InterPro" id="IPR000911">
    <property type="entry name" value="Ribosomal_uL11"/>
</dbReference>
<keyword evidence="3 7" id="KW-0699">rRNA-binding</keyword>
<organism evidence="12 13">
    <name type="scientific">Candidatus Taylorbacteria bacterium RIFCSPHIGHO2_01_FULL_46_22b</name>
    <dbReference type="NCBI Taxonomy" id="1802301"/>
    <lineage>
        <taxon>Bacteria</taxon>
        <taxon>Candidatus Tayloriibacteriota</taxon>
    </lineage>
</organism>
<feature type="domain" description="Large ribosomal subunit protein uL11 C-terminal" evidence="10">
    <location>
        <begin position="71"/>
        <end position="139"/>
    </location>
</feature>
<evidence type="ECO:0000256" key="7">
    <source>
        <dbReference type="HAMAP-Rule" id="MF_00736"/>
    </source>
</evidence>
<dbReference type="CDD" id="cd00349">
    <property type="entry name" value="Ribosomal_L11"/>
    <property type="match status" value="1"/>
</dbReference>
<dbReference type="InterPro" id="IPR020784">
    <property type="entry name" value="Ribosomal_uL11_N"/>
</dbReference>
<gene>
    <name evidence="7" type="primary">rplK</name>
    <name evidence="12" type="ORF">A2664_04675</name>
</gene>
<evidence type="ECO:0000256" key="3">
    <source>
        <dbReference type="ARBA" id="ARBA00022730"/>
    </source>
</evidence>
<dbReference type="PANTHER" id="PTHR11661:SF1">
    <property type="entry name" value="LARGE RIBOSOMAL SUBUNIT PROTEIN UL11M"/>
    <property type="match status" value="1"/>
</dbReference>
<dbReference type="InterPro" id="IPR036769">
    <property type="entry name" value="Ribosomal_uL11_C_sf"/>
</dbReference>
<dbReference type="GO" id="GO:0003735">
    <property type="term" value="F:structural constituent of ribosome"/>
    <property type="evidence" value="ECO:0007669"/>
    <property type="project" value="InterPro"/>
</dbReference>
<evidence type="ECO:0000259" key="10">
    <source>
        <dbReference type="Pfam" id="PF00298"/>
    </source>
</evidence>
<reference evidence="12 13" key="1">
    <citation type="journal article" date="2016" name="Nat. Commun.">
        <title>Thousands of microbial genomes shed light on interconnected biogeochemical processes in an aquifer system.</title>
        <authorList>
            <person name="Anantharaman K."/>
            <person name="Brown C.T."/>
            <person name="Hug L.A."/>
            <person name="Sharon I."/>
            <person name="Castelle C.J."/>
            <person name="Probst A.J."/>
            <person name="Thomas B.C."/>
            <person name="Singh A."/>
            <person name="Wilkins M.J."/>
            <person name="Karaoz U."/>
            <person name="Brodie E.L."/>
            <person name="Williams K.H."/>
            <person name="Hubbard S.S."/>
            <person name="Banfield J.F."/>
        </authorList>
    </citation>
    <scope>NUCLEOTIDE SEQUENCE [LARGE SCALE GENOMIC DNA]</scope>
</reference>
<protein>
    <recommendedName>
        <fullName evidence="7">Large ribosomal subunit protein uL11</fullName>
    </recommendedName>
</protein>
<keyword evidence="4 7" id="KW-0694">RNA-binding</keyword>
<dbReference type="GO" id="GO:0022625">
    <property type="term" value="C:cytosolic large ribosomal subunit"/>
    <property type="evidence" value="ECO:0007669"/>
    <property type="project" value="TreeGrafter"/>
</dbReference>
<dbReference type="InterPro" id="IPR006519">
    <property type="entry name" value="Ribosomal_uL11_bac-typ"/>
</dbReference>
<dbReference type="SUPFAM" id="SSF54747">
    <property type="entry name" value="Ribosomal L11/L12e N-terminal domain"/>
    <property type="match status" value="1"/>
</dbReference>
<comment type="subunit">
    <text evidence="7">Part of the ribosomal stalk of the 50S ribosomal subunit. Interacts with L10 and the large rRNA to form the base of the stalk. L10 forms an elongated spine to which L12 dimers bind in a sequential fashion forming a multimeric L10(L12)X complex.</text>
</comment>
<evidence type="ECO:0000256" key="9">
    <source>
        <dbReference type="RuleBase" id="RU003979"/>
    </source>
</evidence>
<evidence type="ECO:0000256" key="2">
    <source>
        <dbReference type="ARBA" id="ARBA00022481"/>
    </source>
</evidence>
<dbReference type="AlphaFoldDB" id="A0A1G2M4N7"/>
<dbReference type="SMART" id="SM00649">
    <property type="entry name" value="RL11"/>
    <property type="match status" value="1"/>
</dbReference>
<dbReference type="Pfam" id="PF00298">
    <property type="entry name" value="Ribosomal_L11"/>
    <property type="match status" value="1"/>
</dbReference>
<comment type="similarity">
    <text evidence="1 7 8">Belongs to the universal ribosomal protein uL11 family.</text>
</comment>
<evidence type="ECO:0000256" key="6">
    <source>
        <dbReference type="ARBA" id="ARBA00023274"/>
    </source>
</evidence>
<evidence type="ECO:0000256" key="5">
    <source>
        <dbReference type="ARBA" id="ARBA00022980"/>
    </source>
</evidence>
<dbReference type="InterPro" id="IPR036796">
    <property type="entry name" value="Ribosomal_uL11_N_sf"/>
</dbReference>
<evidence type="ECO:0000313" key="13">
    <source>
        <dbReference type="Proteomes" id="UP000178873"/>
    </source>
</evidence>
<name>A0A1G2M4N7_9BACT</name>
<keyword evidence="6 7" id="KW-0687">Ribonucleoprotein</keyword>
<dbReference type="FunFam" id="1.10.10.250:FF:000001">
    <property type="entry name" value="50S ribosomal protein L11"/>
    <property type="match status" value="1"/>
</dbReference>
<keyword evidence="2 7" id="KW-0488">Methylation</keyword>